<reference evidence="4 5" key="1">
    <citation type="submission" date="2018-03" db="EMBL/GenBank/DDBJ databases">
        <title>Mesoflavibacter sp. HG37 and Mesoflavibacter sp. HG96 sp.nov., two marine bacteria isolated from seawater of Western Pacific Ocean.</title>
        <authorList>
            <person name="Cheng H."/>
            <person name="Wu Y.-H."/>
            <person name="Guo L.-L."/>
            <person name="Xu X.-W."/>
        </authorList>
    </citation>
    <scope>NUCLEOTIDE SEQUENCE [LARGE SCALE GENOMIC DNA]</scope>
    <source>
        <strain evidence="4 5">KCTC 42117</strain>
    </source>
</reference>
<dbReference type="OrthoDB" id="979566at2"/>
<comment type="caution">
    <text evidence="4">The sequence shown here is derived from an EMBL/GenBank/DDBJ whole genome shotgun (WGS) entry which is preliminary data.</text>
</comment>
<proteinExistence type="predicted"/>
<dbReference type="EMBL" id="PXOT01000022">
    <property type="protein sequence ID" value="PSG90964.1"/>
    <property type="molecule type" value="Genomic_DNA"/>
</dbReference>
<keyword evidence="2" id="KW-1133">Transmembrane helix</keyword>
<feature type="coiled-coil region" evidence="1">
    <location>
        <begin position="98"/>
        <end position="150"/>
    </location>
</feature>
<evidence type="ECO:0000313" key="5">
    <source>
        <dbReference type="Proteomes" id="UP000238430"/>
    </source>
</evidence>
<evidence type="ECO:0000259" key="3">
    <source>
        <dbReference type="Pfam" id="PF12729"/>
    </source>
</evidence>
<keyword evidence="5" id="KW-1185">Reference proteome</keyword>
<keyword evidence="1" id="KW-0175">Coiled coil</keyword>
<feature type="transmembrane region" description="Helical" evidence="2">
    <location>
        <begin position="6"/>
        <end position="26"/>
    </location>
</feature>
<accession>A0A2T1NEU4</accession>
<dbReference type="InterPro" id="IPR024478">
    <property type="entry name" value="HlyB_4HB_MCP"/>
</dbReference>
<gene>
    <name evidence="4" type="ORF">C7H61_06820</name>
</gene>
<dbReference type="Pfam" id="PF12729">
    <property type="entry name" value="4HB_MCP_1"/>
    <property type="match status" value="1"/>
</dbReference>
<dbReference type="RefSeq" id="WP_027879957.1">
    <property type="nucleotide sequence ID" value="NZ_JACHWV010000007.1"/>
</dbReference>
<feature type="transmembrane region" description="Helical" evidence="2">
    <location>
        <begin position="171"/>
        <end position="193"/>
    </location>
</feature>
<dbReference type="AlphaFoldDB" id="A0A2T1NEU4"/>
<evidence type="ECO:0000256" key="1">
    <source>
        <dbReference type="SAM" id="Coils"/>
    </source>
</evidence>
<keyword evidence="2" id="KW-0812">Transmembrane</keyword>
<evidence type="ECO:0000256" key="2">
    <source>
        <dbReference type="SAM" id="Phobius"/>
    </source>
</evidence>
<dbReference type="Proteomes" id="UP000238430">
    <property type="component" value="Unassembled WGS sequence"/>
</dbReference>
<feature type="domain" description="Chemotaxis methyl-accepting receptor HlyB-like 4HB MCP" evidence="3">
    <location>
        <begin position="5"/>
        <end position="157"/>
    </location>
</feature>
<keyword evidence="2" id="KW-0472">Membrane</keyword>
<sequence>MTFFNKIKWTLGILMVFVLIVTTNLIDRNNFVRVKDSVVSIYEDRLVAKNLILEFSNSIHKKEVAVALSDSTFFKVSNKEENKNIENLISKFEATKLTKEESKTFSNLKENLQQLNNTESKYVTSNFSSKEDMFKQIAKIKKNLEDLSKIQLLEGSKQMSISKKAIDSVELFTQIEIYLLIFLAIVIQIIVMYNPKKEDN</sequence>
<organism evidence="4 5">
    <name type="scientific">Mesoflavibacter zeaxanthinifaciens subsp. sabulilitoris</name>
    <dbReference type="NCBI Taxonomy" id="1520893"/>
    <lineage>
        <taxon>Bacteria</taxon>
        <taxon>Pseudomonadati</taxon>
        <taxon>Bacteroidota</taxon>
        <taxon>Flavobacteriia</taxon>
        <taxon>Flavobacteriales</taxon>
        <taxon>Flavobacteriaceae</taxon>
        <taxon>Mesoflavibacter</taxon>
    </lineage>
</organism>
<name>A0A2T1NEU4_9FLAO</name>
<protein>
    <submittedName>
        <fullName evidence="4">Chemotaxis protein</fullName>
    </submittedName>
</protein>
<evidence type="ECO:0000313" key="4">
    <source>
        <dbReference type="EMBL" id="PSG90964.1"/>
    </source>
</evidence>